<name>A0A7J7G2N1_CAMSI</name>
<accession>A0A7J7G2N1</accession>
<evidence type="ECO:0000313" key="2">
    <source>
        <dbReference type="Proteomes" id="UP000593564"/>
    </source>
</evidence>
<sequence length="123" mass="14339">MKFEPPSHSSLVVSMYYCCNLQVWNNERNKTFEVADDSPNLIFSLMSKTLLSRIKPRHNPKPSSSPSFSFKPHIKRLVNELCDILKTHHHNQWQDTLETRLSEEEIVPSDIAHLVLDRKKIKA</sequence>
<reference evidence="1 2" key="2">
    <citation type="submission" date="2020-07" db="EMBL/GenBank/DDBJ databases">
        <title>Genome assembly of wild tea tree DASZ reveals pedigree and selection history of tea varieties.</title>
        <authorList>
            <person name="Zhang W."/>
        </authorList>
    </citation>
    <scope>NUCLEOTIDE SEQUENCE [LARGE SCALE GENOMIC DNA]</scope>
    <source>
        <strain evidence="2">cv. G240</strain>
        <tissue evidence="1">Leaf</tissue>
    </source>
</reference>
<keyword evidence="2" id="KW-1185">Reference proteome</keyword>
<protein>
    <submittedName>
        <fullName evidence="1">Uncharacterized protein</fullName>
    </submittedName>
</protein>
<dbReference type="EMBL" id="JACBKZ010000013">
    <property type="protein sequence ID" value="KAF5934939.1"/>
    <property type="molecule type" value="Genomic_DNA"/>
</dbReference>
<gene>
    <name evidence="1" type="ORF">HYC85_026068</name>
</gene>
<proteinExistence type="predicted"/>
<reference evidence="2" key="1">
    <citation type="journal article" date="2020" name="Nat. Commun.">
        <title>Genome assembly of wild tea tree DASZ reveals pedigree and selection history of tea varieties.</title>
        <authorList>
            <person name="Zhang W."/>
            <person name="Zhang Y."/>
            <person name="Qiu H."/>
            <person name="Guo Y."/>
            <person name="Wan H."/>
            <person name="Zhang X."/>
            <person name="Scossa F."/>
            <person name="Alseekh S."/>
            <person name="Zhang Q."/>
            <person name="Wang P."/>
            <person name="Xu L."/>
            <person name="Schmidt M.H."/>
            <person name="Jia X."/>
            <person name="Li D."/>
            <person name="Zhu A."/>
            <person name="Guo F."/>
            <person name="Chen W."/>
            <person name="Ni D."/>
            <person name="Usadel B."/>
            <person name="Fernie A.R."/>
            <person name="Wen W."/>
        </authorList>
    </citation>
    <scope>NUCLEOTIDE SEQUENCE [LARGE SCALE GENOMIC DNA]</scope>
    <source>
        <strain evidence="2">cv. G240</strain>
    </source>
</reference>
<dbReference type="AlphaFoldDB" id="A0A7J7G2N1"/>
<evidence type="ECO:0000313" key="1">
    <source>
        <dbReference type="EMBL" id="KAF5934939.1"/>
    </source>
</evidence>
<organism evidence="1 2">
    <name type="scientific">Camellia sinensis</name>
    <name type="common">Tea plant</name>
    <name type="synonym">Thea sinensis</name>
    <dbReference type="NCBI Taxonomy" id="4442"/>
    <lineage>
        <taxon>Eukaryota</taxon>
        <taxon>Viridiplantae</taxon>
        <taxon>Streptophyta</taxon>
        <taxon>Embryophyta</taxon>
        <taxon>Tracheophyta</taxon>
        <taxon>Spermatophyta</taxon>
        <taxon>Magnoliopsida</taxon>
        <taxon>eudicotyledons</taxon>
        <taxon>Gunneridae</taxon>
        <taxon>Pentapetalae</taxon>
        <taxon>asterids</taxon>
        <taxon>Ericales</taxon>
        <taxon>Theaceae</taxon>
        <taxon>Camellia</taxon>
    </lineage>
</organism>
<dbReference type="Proteomes" id="UP000593564">
    <property type="component" value="Unassembled WGS sequence"/>
</dbReference>
<comment type="caution">
    <text evidence="1">The sequence shown here is derived from an EMBL/GenBank/DDBJ whole genome shotgun (WGS) entry which is preliminary data.</text>
</comment>